<protein>
    <recommendedName>
        <fullName evidence="1">SGNH hydrolase-type esterase domain-containing protein</fullName>
    </recommendedName>
</protein>
<dbReference type="Gene3D" id="3.40.50.1110">
    <property type="entry name" value="SGNH hydrolase"/>
    <property type="match status" value="1"/>
</dbReference>
<dbReference type="AlphaFoldDB" id="A0A9W6ZVZ3"/>
<dbReference type="OrthoDB" id="671439at2759"/>
<sequence>MTKTKALVLAIGDSITQQGFSTAHSGWVASLADYYNRFGDVVNRGFSGYNSRWILEGFDDLIKHDYGDSGNILSHRGVGADKYLVTLFLGANDASEDIGAGGKVGQGVEVDEYEKNINGILDKLGDAINGEMPAERSGAPPPCRIVLITPGPCDHTKWPTRSDARVSKYAAAIRSIGTARDLPVVDLWSSEDGVPALDLGDLEDGLHFNAGGNTKLFQKLQLVLKEHFPHLVPEDDAKGLPMMEMQGPHWSIFANKDM</sequence>
<dbReference type="EMBL" id="BRXZ01002408">
    <property type="protein sequence ID" value="GMH61422.1"/>
    <property type="molecule type" value="Genomic_DNA"/>
</dbReference>
<dbReference type="PANTHER" id="PTHR14209">
    <property type="entry name" value="ISOAMYL ACETATE-HYDROLYZING ESTERASE 1"/>
    <property type="match status" value="1"/>
</dbReference>
<proteinExistence type="predicted"/>
<reference evidence="2" key="1">
    <citation type="submission" date="2022-07" db="EMBL/GenBank/DDBJ databases">
        <title>Genome analysis of Parmales, a sister group of diatoms, reveals the evolutionary specialization of diatoms from phago-mixotrophs to photoautotrophs.</title>
        <authorList>
            <person name="Ban H."/>
            <person name="Sato S."/>
            <person name="Yoshikawa S."/>
            <person name="Kazumasa Y."/>
            <person name="Nakamura Y."/>
            <person name="Ichinomiya M."/>
            <person name="Saitoh K."/>
            <person name="Sato N."/>
            <person name="Blanc-Mathieu R."/>
            <person name="Endo H."/>
            <person name="Kuwata A."/>
            <person name="Ogata H."/>
        </authorList>
    </citation>
    <scope>NUCLEOTIDE SEQUENCE</scope>
</reference>
<evidence type="ECO:0000259" key="1">
    <source>
        <dbReference type="Pfam" id="PF13472"/>
    </source>
</evidence>
<accession>A0A9W6ZVZ3</accession>
<dbReference type="InterPro" id="IPR045136">
    <property type="entry name" value="Iah1-like"/>
</dbReference>
<evidence type="ECO:0000313" key="2">
    <source>
        <dbReference type="EMBL" id="GMH61422.1"/>
    </source>
</evidence>
<dbReference type="PANTHER" id="PTHR14209:SF19">
    <property type="entry name" value="ISOAMYL ACETATE-HYDROLYZING ESTERASE 1 HOMOLOG"/>
    <property type="match status" value="1"/>
</dbReference>
<dbReference type="InterPro" id="IPR036514">
    <property type="entry name" value="SGNH_hydro_sf"/>
</dbReference>
<name>A0A9W6ZVZ3_9STRA</name>
<keyword evidence="3" id="KW-1185">Reference proteome</keyword>
<comment type="caution">
    <text evidence="2">The sequence shown here is derived from an EMBL/GenBank/DDBJ whole genome shotgun (WGS) entry which is preliminary data.</text>
</comment>
<dbReference type="Pfam" id="PF13472">
    <property type="entry name" value="Lipase_GDSL_2"/>
    <property type="match status" value="1"/>
</dbReference>
<dbReference type="InterPro" id="IPR013830">
    <property type="entry name" value="SGNH_hydro"/>
</dbReference>
<dbReference type="Proteomes" id="UP001165082">
    <property type="component" value="Unassembled WGS sequence"/>
</dbReference>
<organism evidence="2 3">
    <name type="scientific">Triparma retinervis</name>
    <dbReference type="NCBI Taxonomy" id="2557542"/>
    <lineage>
        <taxon>Eukaryota</taxon>
        <taxon>Sar</taxon>
        <taxon>Stramenopiles</taxon>
        <taxon>Ochrophyta</taxon>
        <taxon>Bolidophyceae</taxon>
        <taxon>Parmales</taxon>
        <taxon>Triparmaceae</taxon>
        <taxon>Triparma</taxon>
    </lineage>
</organism>
<gene>
    <name evidence="2" type="ORF">TrRE_jg2635</name>
</gene>
<dbReference type="SUPFAM" id="SSF52266">
    <property type="entry name" value="SGNH hydrolase"/>
    <property type="match status" value="1"/>
</dbReference>
<evidence type="ECO:0000313" key="3">
    <source>
        <dbReference type="Proteomes" id="UP001165082"/>
    </source>
</evidence>
<feature type="domain" description="SGNH hydrolase-type esterase" evidence="1">
    <location>
        <begin position="10"/>
        <end position="213"/>
    </location>
</feature>